<proteinExistence type="predicted"/>
<dbReference type="GeneID" id="80909878"/>
<dbReference type="RefSeq" id="XP_056072385.1">
    <property type="nucleotide sequence ID" value="XM_056215118.1"/>
</dbReference>
<evidence type="ECO:0000313" key="1">
    <source>
        <dbReference type="EMBL" id="KAJ4354611.1"/>
    </source>
</evidence>
<name>A0A9W8XN26_9PLEO</name>
<organism evidence="1 2">
    <name type="scientific">Didymosphaeria variabile</name>
    <dbReference type="NCBI Taxonomy" id="1932322"/>
    <lineage>
        <taxon>Eukaryota</taxon>
        <taxon>Fungi</taxon>
        <taxon>Dikarya</taxon>
        <taxon>Ascomycota</taxon>
        <taxon>Pezizomycotina</taxon>
        <taxon>Dothideomycetes</taxon>
        <taxon>Pleosporomycetidae</taxon>
        <taxon>Pleosporales</taxon>
        <taxon>Massarineae</taxon>
        <taxon>Didymosphaeriaceae</taxon>
        <taxon>Didymosphaeria</taxon>
    </lineage>
</organism>
<keyword evidence="2" id="KW-1185">Reference proteome</keyword>
<dbReference type="AlphaFoldDB" id="A0A9W8XN26"/>
<protein>
    <submittedName>
        <fullName evidence="1">Uncharacterized protein</fullName>
    </submittedName>
</protein>
<comment type="caution">
    <text evidence="1">The sequence shown here is derived from an EMBL/GenBank/DDBJ whole genome shotgun (WGS) entry which is preliminary data.</text>
</comment>
<gene>
    <name evidence="1" type="ORF">N0V89_006348</name>
</gene>
<dbReference type="Proteomes" id="UP001140513">
    <property type="component" value="Unassembled WGS sequence"/>
</dbReference>
<dbReference type="EMBL" id="JAPEUX010000004">
    <property type="protein sequence ID" value="KAJ4354611.1"/>
    <property type="molecule type" value="Genomic_DNA"/>
</dbReference>
<accession>A0A9W8XN26</accession>
<sequence length="564" mass="65032">MSQTNIPIRTLASPLEYQKIKLQGSDQLHQLLGALLIRKELAAQIQELNFEATGSANTGESALYDNVDDFEDRVDDAINTAAQGVPEWFTEYWRHNIFLEPDEEDDASDLSSAPPVKDDAVLALVLCLATNLEQLDLTITRDGAFPITRDVLGLDWRLASGHSNAHRPFHKLKDLRLSCRKCRYGDEFNSYSWVPITDSLQNVSLNNLSRRQSSPSPWPCLSASLHHGLGTRLHTLEIRDVYTRLPEIKALFSRPCFWALKRLKLSTLLTRDSIDDEDIVDGFELSFDIVIQFPHLEYLEITNAPIGCGTFGSFAEHESLVEMVVDYHLLEHDSGNTGRLHYPHEILPPNLRSLELTNIKSWGYDGQLKKLINRYRNYARKGTDFVTFIDALFGANQIRKFDLHLDMEQRHIARPRTPGMQAPEVRVDDALLELSNDQYDIFRQMIETGTREGVEIGIWRHGAKYPKRLLLAPDHVLPWPHCSDVDREHWHRENEEWWKFKNNQIDVTDLEEDHHENWDAIESGYKFVEVVHSFYNTEWKVDLTQLPIIDEAYDGEDEGDMMLF</sequence>
<dbReference type="OrthoDB" id="10653028at2759"/>
<evidence type="ECO:0000313" key="2">
    <source>
        <dbReference type="Proteomes" id="UP001140513"/>
    </source>
</evidence>
<reference evidence="1" key="1">
    <citation type="submission" date="2022-10" db="EMBL/GenBank/DDBJ databases">
        <title>Tapping the CABI collections for fungal endophytes: first genome assemblies for Collariella, Neodidymelliopsis, Ascochyta clinopodiicola, Didymella pomorum, Didymosphaeria variabile, Neocosmospora piperis and Neocucurbitaria cava.</title>
        <authorList>
            <person name="Hill R."/>
        </authorList>
    </citation>
    <scope>NUCLEOTIDE SEQUENCE</scope>
    <source>
        <strain evidence="1">IMI 356815</strain>
    </source>
</reference>